<comment type="caution">
    <text evidence="5">The sequence shown here is derived from an EMBL/GenBank/DDBJ whole genome shotgun (WGS) entry which is preliminary data.</text>
</comment>
<evidence type="ECO:0000313" key="6">
    <source>
        <dbReference type="Proteomes" id="UP000553963"/>
    </source>
</evidence>
<keyword evidence="5" id="KW-0808">Transferase</keyword>
<dbReference type="InterPro" id="IPR018319">
    <property type="entry name" value="SelA-like"/>
</dbReference>
<accession>A0A840AXF7</accession>
<proteinExistence type="inferred from homology"/>
<protein>
    <submittedName>
        <fullName evidence="5">L-seryl-tRNA(Ser) seleniumtransferase</fullName>
        <ecNumber evidence="5">2.9.1.1</ecNumber>
    </submittedName>
</protein>
<dbReference type="InterPro" id="IPR015421">
    <property type="entry name" value="PyrdxlP-dep_Trfase_major"/>
</dbReference>
<evidence type="ECO:0000256" key="1">
    <source>
        <dbReference type="ARBA" id="ARBA00001933"/>
    </source>
</evidence>
<dbReference type="InterPro" id="IPR015424">
    <property type="entry name" value="PyrdxlP-dep_Trfase"/>
</dbReference>
<name>A0A840AXF7_9HYPH</name>
<evidence type="ECO:0000256" key="3">
    <source>
        <dbReference type="ARBA" id="ARBA00044507"/>
    </source>
</evidence>
<gene>
    <name evidence="5" type="ORF">GGR25_004554</name>
</gene>
<dbReference type="EMBL" id="JACIDS010000006">
    <property type="protein sequence ID" value="MBB3933481.1"/>
    <property type="molecule type" value="Genomic_DNA"/>
</dbReference>
<comment type="cofactor">
    <cofactor evidence="1 4">
        <name>pyridoxal 5'-phosphate</name>
        <dbReference type="ChEBI" id="CHEBI:597326"/>
    </cofactor>
</comment>
<feature type="modified residue" description="N6-(pyridoxal phosphate)lysine" evidence="4">
    <location>
        <position position="212"/>
    </location>
</feature>
<evidence type="ECO:0000256" key="4">
    <source>
        <dbReference type="PIRSR" id="PIRSR618319-50"/>
    </source>
</evidence>
<comment type="similarity">
    <text evidence="3">Belongs to the SelA family.</text>
</comment>
<dbReference type="Pfam" id="PF03841">
    <property type="entry name" value="SelA"/>
    <property type="match status" value="1"/>
</dbReference>
<dbReference type="AlphaFoldDB" id="A0A840AXF7"/>
<dbReference type="Proteomes" id="UP000553963">
    <property type="component" value="Unassembled WGS sequence"/>
</dbReference>
<dbReference type="PANTHER" id="PTHR32328">
    <property type="entry name" value="L-SERYL-TRNA(SEC) SELENIUM TRANSFERASE"/>
    <property type="match status" value="1"/>
</dbReference>
<keyword evidence="6" id="KW-1185">Reference proteome</keyword>
<dbReference type="GO" id="GO:0004125">
    <property type="term" value="F:L-seryl-tRNA(Sec) selenium transferase activity"/>
    <property type="evidence" value="ECO:0007669"/>
    <property type="project" value="UniProtKB-EC"/>
</dbReference>
<sequence length="396" mass="41123">MAEIHERLGLTPVINASGTMTSIGASRVVPQAAAAVGEILTEFVDIASLQARASAVIAKATAAEAGFVTSSSASAITLGVAAAMTGSDPAAIERLPDTTGLRDEVVVQSGHLVNFGAPVDQMIRLAGARVIGAGTAFDVQPFHIAAALGERTAAAVFVISHHVVPTGQTDLATFVALCHARGVPVIVDMASEYDLTGAIAAGADLVIWSAHKFLGGPTAGIVAGRRDLVRASFLQHRGIGRAMKVGKEGIVGAIAALEAWAERDPVATRSREEAIVTLWFERLANVPGLALRRLPDWTGNPIDRVELTVGRDAGLFAWELASRLAGRSPSIRVRDDLADSGVVHLDPCNLTRDEAVAVAVAITDVIEEARAAGDGFRENFAEHRANGLAGALAWPG</sequence>
<keyword evidence="2 4" id="KW-0663">Pyridoxal phosphate</keyword>
<dbReference type="Gene3D" id="3.40.640.10">
    <property type="entry name" value="Type I PLP-dependent aspartate aminotransferase-like (Major domain)"/>
    <property type="match status" value="1"/>
</dbReference>
<evidence type="ECO:0000256" key="2">
    <source>
        <dbReference type="ARBA" id="ARBA00022898"/>
    </source>
</evidence>
<organism evidence="5 6">
    <name type="scientific">Kaistia hirudinis</name>
    <dbReference type="NCBI Taxonomy" id="1293440"/>
    <lineage>
        <taxon>Bacteria</taxon>
        <taxon>Pseudomonadati</taxon>
        <taxon>Pseudomonadota</taxon>
        <taxon>Alphaproteobacteria</taxon>
        <taxon>Hyphomicrobiales</taxon>
        <taxon>Kaistiaceae</taxon>
        <taxon>Kaistia</taxon>
    </lineage>
</organism>
<evidence type="ECO:0000313" key="5">
    <source>
        <dbReference type="EMBL" id="MBB3933481.1"/>
    </source>
</evidence>
<reference evidence="5 6" key="1">
    <citation type="submission" date="2020-08" db="EMBL/GenBank/DDBJ databases">
        <title>Genomic Encyclopedia of Type Strains, Phase IV (KMG-IV): sequencing the most valuable type-strain genomes for metagenomic binning, comparative biology and taxonomic classification.</title>
        <authorList>
            <person name="Goeker M."/>
        </authorList>
    </citation>
    <scope>NUCLEOTIDE SEQUENCE [LARGE SCALE GENOMIC DNA]</scope>
    <source>
        <strain evidence="5 6">DSM 25966</strain>
    </source>
</reference>
<dbReference type="PANTHER" id="PTHR32328:SF0">
    <property type="entry name" value="L-SERYL-TRNA(SEC) SELENIUM TRANSFERASE"/>
    <property type="match status" value="1"/>
</dbReference>
<dbReference type="RefSeq" id="WP_183401128.1">
    <property type="nucleotide sequence ID" value="NZ_JACIDS010000006.1"/>
</dbReference>
<dbReference type="SUPFAM" id="SSF53383">
    <property type="entry name" value="PLP-dependent transferases"/>
    <property type="match status" value="1"/>
</dbReference>
<dbReference type="EC" id="2.9.1.1" evidence="5"/>